<protein>
    <recommendedName>
        <fullName evidence="2">Rab-GAP TBC domain-containing protein</fullName>
    </recommendedName>
</protein>
<name>A0ABD3DHQ8_9LAMI</name>
<keyword evidence="4" id="KW-1185">Reference proteome</keyword>
<sequence>MSKSSGREEDRNKDTSSSSTLDSRFSQTLRNVQGLLKGRSFPGKVLITRPSNPLAQPVFLSPSTHKSFSDSDANHREQVDRSTEDELQNRSNAYASSSVNDSNTSTMGSENVSKETQKPAMGARSTDSARLMKFTKELSGSTVILEKLRELAWSGVPPYLRPTVWRLLLGYAPSNSDRREGILRRKRLEYLDCVAQHYDIPDTERTDEEITMLRQIGLDCPRTVPDVSFFQQAEVQKSLERILYIWAIRHPASGYVQGINDLATPFLVVFLSEYLEGSIDAWSIADLSPEKISNVEADCYWCLSKLLDGMQDHYTFAQPGIQRLVFKLKELIRRIDEPFSRHMEDEGLEFLQFAFRWFNCLLIREIPFDLVTRLWDTYLAEGDALPDFLVYIFASFLLTWSDKLRKLEFQEMVMFLQHLPTQYWTHLELEAVLSQAYMWHAVFNNSPSHLAG</sequence>
<evidence type="ECO:0000256" key="1">
    <source>
        <dbReference type="SAM" id="MobiDB-lite"/>
    </source>
</evidence>
<proteinExistence type="predicted"/>
<feature type="region of interest" description="Disordered" evidence="1">
    <location>
        <begin position="53"/>
        <end position="128"/>
    </location>
</feature>
<dbReference type="Pfam" id="PF00566">
    <property type="entry name" value="RabGAP-TBC"/>
    <property type="match status" value="1"/>
</dbReference>
<evidence type="ECO:0000259" key="2">
    <source>
        <dbReference type="PROSITE" id="PS50086"/>
    </source>
</evidence>
<reference evidence="4" key="1">
    <citation type="journal article" date="2024" name="IScience">
        <title>Strigolactones Initiate the Formation of Haustorium-like Structures in Castilleja.</title>
        <authorList>
            <person name="Buerger M."/>
            <person name="Peterson D."/>
            <person name="Chory J."/>
        </authorList>
    </citation>
    <scope>NUCLEOTIDE SEQUENCE [LARGE SCALE GENOMIC DNA]</scope>
</reference>
<gene>
    <name evidence="3" type="ORF">CASFOL_012407</name>
</gene>
<dbReference type="FunFam" id="1.10.472.80:FF:000041">
    <property type="entry name" value="TBC domain containing protein"/>
    <property type="match status" value="1"/>
</dbReference>
<dbReference type="Gene3D" id="1.10.472.80">
    <property type="entry name" value="Ypt/Rab-GAP domain of gyp1p, domain 3"/>
    <property type="match status" value="1"/>
</dbReference>
<dbReference type="AlphaFoldDB" id="A0ABD3DHQ8"/>
<dbReference type="Proteomes" id="UP001632038">
    <property type="component" value="Unassembled WGS sequence"/>
</dbReference>
<dbReference type="PANTHER" id="PTHR22957">
    <property type="entry name" value="TBC1 DOMAIN FAMILY MEMBER GTPASE-ACTIVATING PROTEIN"/>
    <property type="match status" value="1"/>
</dbReference>
<dbReference type="SUPFAM" id="SSF47923">
    <property type="entry name" value="Ypt/Rab-GAP domain of gyp1p"/>
    <property type="match status" value="2"/>
</dbReference>
<dbReference type="FunFam" id="1.10.10.750:FF:000007">
    <property type="entry name" value="TBC1 domain family member"/>
    <property type="match status" value="1"/>
</dbReference>
<feature type="domain" description="Rab-GAP TBC" evidence="2">
    <location>
        <begin position="155"/>
        <end position="382"/>
    </location>
</feature>
<dbReference type="InterPro" id="IPR000195">
    <property type="entry name" value="Rab-GAP-TBC_dom"/>
</dbReference>
<feature type="compositionally biased region" description="Polar residues" evidence="1">
    <location>
        <begin position="89"/>
        <end position="111"/>
    </location>
</feature>
<evidence type="ECO:0000313" key="3">
    <source>
        <dbReference type="EMBL" id="KAL3641592.1"/>
    </source>
</evidence>
<feature type="region of interest" description="Disordered" evidence="1">
    <location>
        <begin position="1"/>
        <end position="26"/>
    </location>
</feature>
<dbReference type="FunFam" id="1.10.8.270:FF:000028">
    <property type="entry name" value="TBC domain containing protein"/>
    <property type="match status" value="1"/>
</dbReference>
<dbReference type="PANTHER" id="PTHR22957:SF26">
    <property type="entry name" value="LD44506P"/>
    <property type="match status" value="1"/>
</dbReference>
<dbReference type="SMART" id="SM00164">
    <property type="entry name" value="TBC"/>
    <property type="match status" value="1"/>
</dbReference>
<dbReference type="Gene3D" id="1.10.8.270">
    <property type="entry name" value="putative rabgap domain of human tbc1 domain family member 14 like domains"/>
    <property type="match status" value="1"/>
</dbReference>
<feature type="compositionally biased region" description="Low complexity" evidence="1">
    <location>
        <begin position="15"/>
        <end position="26"/>
    </location>
</feature>
<comment type="caution">
    <text evidence="3">The sequence shown here is derived from an EMBL/GenBank/DDBJ whole genome shotgun (WGS) entry which is preliminary data.</text>
</comment>
<dbReference type="PROSITE" id="PS50086">
    <property type="entry name" value="TBC_RABGAP"/>
    <property type="match status" value="1"/>
</dbReference>
<dbReference type="InterPro" id="IPR035969">
    <property type="entry name" value="Rab-GAP_TBC_sf"/>
</dbReference>
<accession>A0ABD3DHQ8</accession>
<feature type="compositionally biased region" description="Basic and acidic residues" evidence="1">
    <location>
        <begin position="1"/>
        <end position="14"/>
    </location>
</feature>
<dbReference type="Gene3D" id="1.10.10.750">
    <property type="entry name" value="Ypt/Rab-GAP domain of gyp1p, domain 1"/>
    <property type="match status" value="1"/>
</dbReference>
<organism evidence="3 4">
    <name type="scientific">Castilleja foliolosa</name>
    <dbReference type="NCBI Taxonomy" id="1961234"/>
    <lineage>
        <taxon>Eukaryota</taxon>
        <taxon>Viridiplantae</taxon>
        <taxon>Streptophyta</taxon>
        <taxon>Embryophyta</taxon>
        <taxon>Tracheophyta</taxon>
        <taxon>Spermatophyta</taxon>
        <taxon>Magnoliopsida</taxon>
        <taxon>eudicotyledons</taxon>
        <taxon>Gunneridae</taxon>
        <taxon>Pentapetalae</taxon>
        <taxon>asterids</taxon>
        <taxon>lamiids</taxon>
        <taxon>Lamiales</taxon>
        <taxon>Orobanchaceae</taxon>
        <taxon>Pedicularideae</taxon>
        <taxon>Castillejinae</taxon>
        <taxon>Castilleja</taxon>
    </lineage>
</organism>
<feature type="compositionally biased region" description="Basic and acidic residues" evidence="1">
    <location>
        <begin position="67"/>
        <end position="88"/>
    </location>
</feature>
<dbReference type="EMBL" id="JAVIJP010000016">
    <property type="protein sequence ID" value="KAL3641592.1"/>
    <property type="molecule type" value="Genomic_DNA"/>
</dbReference>
<evidence type="ECO:0000313" key="4">
    <source>
        <dbReference type="Proteomes" id="UP001632038"/>
    </source>
</evidence>